<protein>
    <submittedName>
        <fullName evidence="1">Uncharacterized protein</fullName>
    </submittedName>
</protein>
<keyword evidence="2" id="KW-1185">Reference proteome</keyword>
<dbReference type="Pfam" id="PF20062">
    <property type="entry name" value="DUF6461"/>
    <property type="match status" value="1"/>
</dbReference>
<sequence>MRRLGAEPVDDDMEAGDVAYGLIRAERAEGGTVLIEWNGFSVIIERLQRPLSAGTVSAGVFRNVNHDQEFVHWADGHEVFRLDPALPSDSLEDEEGAEPFLADLRAVGLLTGDGEDGPDADAELAVALAMRVTGVTADPALVSEGEGPRGLVRY</sequence>
<organism evidence="1 2">
    <name type="scientific">Bailinhaonella thermotolerans</name>
    <dbReference type="NCBI Taxonomy" id="1070861"/>
    <lineage>
        <taxon>Bacteria</taxon>
        <taxon>Bacillati</taxon>
        <taxon>Actinomycetota</taxon>
        <taxon>Actinomycetes</taxon>
        <taxon>Streptosporangiales</taxon>
        <taxon>Streptosporangiaceae</taxon>
        <taxon>Bailinhaonella</taxon>
    </lineage>
</organism>
<reference evidence="1 2" key="1">
    <citation type="submission" date="2018-09" db="EMBL/GenBank/DDBJ databases">
        <title>YIM 75507 draft genome.</title>
        <authorList>
            <person name="Tang S."/>
            <person name="Feng Y."/>
        </authorList>
    </citation>
    <scope>NUCLEOTIDE SEQUENCE [LARGE SCALE GENOMIC DNA]</scope>
    <source>
        <strain evidence="1 2">YIM 75507</strain>
    </source>
</reference>
<gene>
    <name evidence="1" type="ORF">D5H75_34900</name>
</gene>
<proteinExistence type="predicted"/>
<name>A0A3A4A4T4_9ACTN</name>
<dbReference type="InterPro" id="IPR045592">
    <property type="entry name" value="DUF6461"/>
</dbReference>
<accession>A0A3A4A4T4</accession>
<dbReference type="AlphaFoldDB" id="A0A3A4A4T4"/>
<dbReference type="Proteomes" id="UP000265768">
    <property type="component" value="Unassembled WGS sequence"/>
</dbReference>
<comment type="caution">
    <text evidence="1">The sequence shown here is derived from an EMBL/GenBank/DDBJ whole genome shotgun (WGS) entry which is preliminary data.</text>
</comment>
<evidence type="ECO:0000313" key="1">
    <source>
        <dbReference type="EMBL" id="RJL22779.1"/>
    </source>
</evidence>
<evidence type="ECO:0000313" key="2">
    <source>
        <dbReference type="Proteomes" id="UP000265768"/>
    </source>
</evidence>
<dbReference type="EMBL" id="QZEY01000021">
    <property type="protein sequence ID" value="RJL22779.1"/>
    <property type="molecule type" value="Genomic_DNA"/>
</dbReference>